<dbReference type="AlphaFoldDB" id="X6MU82"/>
<gene>
    <name evidence="2" type="ORF">RFI_19777</name>
</gene>
<evidence type="ECO:0000313" key="2">
    <source>
        <dbReference type="EMBL" id="ETO17543.1"/>
    </source>
</evidence>
<organism evidence="2 3">
    <name type="scientific">Reticulomyxa filosa</name>
    <dbReference type="NCBI Taxonomy" id="46433"/>
    <lineage>
        <taxon>Eukaryota</taxon>
        <taxon>Sar</taxon>
        <taxon>Rhizaria</taxon>
        <taxon>Retaria</taxon>
        <taxon>Foraminifera</taxon>
        <taxon>Monothalamids</taxon>
        <taxon>Reticulomyxidae</taxon>
        <taxon>Reticulomyxa</taxon>
    </lineage>
</organism>
<dbReference type="OrthoDB" id="60542at2759"/>
<feature type="transmembrane region" description="Helical" evidence="1">
    <location>
        <begin position="234"/>
        <end position="255"/>
    </location>
</feature>
<dbReference type="EMBL" id="ASPP01016416">
    <property type="protein sequence ID" value="ETO17543.1"/>
    <property type="molecule type" value="Genomic_DNA"/>
</dbReference>
<protein>
    <submittedName>
        <fullName evidence="2">Bifunctional glycosyltransferase</fullName>
    </submittedName>
</protein>
<name>X6MU82_RETFI</name>
<keyword evidence="1" id="KW-1133">Transmembrane helix</keyword>
<keyword evidence="1" id="KW-0812">Transmembrane</keyword>
<keyword evidence="3" id="KW-1185">Reference proteome</keyword>
<keyword evidence="2" id="KW-0808">Transferase</keyword>
<reference evidence="2 3" key="1">
    <citation type="journal article" date="2013" name="Curr. Biol.">
        <title>The Genome of the Foraminiferan Reticulomyxa filosa.</title>
        <authorList>
            <person name="Glockner G."/>
            <person name="Hulsmann N."/>
            <person name="Schleicher M."/>
            <person name="Noegel A.A."/>
            <person name="Eichinger L."/>
            <person name="Gallinger C."/>
            <person name="Pawlowski J."/>
            <person name="Sierra R."/>
            <person name="Euteneuer U."/>
            <person name="Pillet L."/>
            <person name="Moustafa A."/>
            <person name="Platzer M."/>
            <person name="Groth M."/>
            <person name="Szafranski K."/>
            <person name="Schliwa M."/>
        </authorList>
    </citation>
    <scope>NUCLEOTIDE SEQUENCE [LARGE SCALE GENOMIC DNA]</scope>
</reference>
<accession>X6MU82</accession>
<comment type="caution">
    <text evidence="2">The sequence shown here is derived from an EMBL/GenBank/DDBJ whole genome shotgun (WGS) entry which is preliminary data.</text>
</comment>
<keyword evidence="1" id="KW-0472">Membrane</keyword>
<sequence>MTALAEDSKITTTEKTETSAKNLLTVICFSKDRPFQVRKVGKRGKMYCNCKLEVGDNKKQTNKRNGERRNDTANEGKYVYKVLYTFSEAKYEKCYEKIKAAFPKIEFVVEREKKFASDLLSLLSNVKTPYVCFHVDDMFFYRSLDLDSICKMLDDDNSKIFAFFPKLNSQINFCHPANEKAPTPTFFRKPIYPGLLSWMPRMCVSDWCYLFDLCGTIYRTGYSNEIWHNGFVQVIHLFLNFIFVCLTGPLIIVLMNCGKQSPNRFEVHGNNCVDQIYPGKHMRLFAGCVEDSVMSVITINRVQKDYNVPIYSEQELSTEKLLEFFEKDYELDWSKYADQTFNSVHIGHCFFCHDKRNLAFGSNTKSDDVSQQKTD</sequence>
<evidence type="ECO:0000313" key="3">
    <source>
        <dbReference type="Proteomes" id="UP000023152"/>
    </source>
</evidence>
<proteinExistence type="predicted"/>
<dbReference type="Proteomes" id="UP000023152">
    <property type="component" value="Unassembled WGS sequence"/>
</dbReference>
<evidence type="ECO:0000256" key="1">
    <source>
        <dbReference type="SAM" id="Phobius"/>
    </source>
</evidence>
<dbReference type="OMA" id="CHPANEK"/>
<dbReference type="GO" id="GO:0016740">
    <property type="term" value="F:transferase activity"/>
    <property type="evidence" value="ECO:0007669"/>
    <property type="project" value="UniProtKB-KW"/>
</dbReference>